<proteinExistence type="predicted"/>
<accession>A0A0F9ABK3</accession>
<organism evidence="1">
    <name type="scientific">marine sediment metagenome</name>
    <dbReference type="NCBI Taxonomy" id="412755"/>
    <lineage>
        <taxon>unclassified sequences</taxon>
        <taxon>metagenomes</taxon>
        <taxon>ecological metagenomes</taxon>
    </lineage>
</organism>
<name>A0A0F9ABK3_9ZZZZ</name>
<reference evidence="1" key="1">
    <citation type="journal article" date="2015" name="Nature">
        <title>Complex archaea that bridge the gap between prokaryotes and eukaryotes.</title>
        <authorList>
            <person name="Spang A."/>
            <person name="Saw J.H."/>
            <person name="Jorgensen S.L."/>
            <person name="Zaremba-Niedzwiedzka K."/>
            <person name="Martijn J."/>
            <person name="Lind A.E."/>
            <person name="van Eijk R."/>
            <person name="Schleper C."/>
            <person name="Guy L."/>
            <person name="Ettema T.J."/>
        </authorList>
    </citation>
    <scope>NUCLEOTIDE SEQUENCE</scope>
</reference>
<sequence>MERGINDRYSESYVGRSEWDNYRIPFRDIVLLLYTGTS</sequence>
<dbReference type="AlphaFoldDB" id="A0A0F9ABK3"/>
<feature type="non-terminal residue" evidence="1">
    <location>
        <position position="38"/>
    </location>
</feature>
<protein>
    <submittedName>
        <fullName evidence="1">Uncharacterized protein</fullName>
    </submittedName>
</protein>
<evidence type="ECO:0000313" key="1">
    <source>
        <dbReference type="EMBL" id="KKK69616.1"/>
    </source>
</evidence>
<gene>
    <name evidence="1" type="ORF">LCGC14_2932280</name>
</gene>
<comment type="caution">
    <text evidence="1">The sequence shown here is derived from an EMBL/GenBank/DDBJ whole genome shotgun (WGS) entry which is preliminary data.</text>
</comment>
<dbReference type="EMBL" id="LAZR01058564">
    <property type="protein sequence ID" value="KKK69616.1"/>
    <property type="molecule type" value="Genomic_DNA"/>
</dbReference>